<evidence type="ECO:0000256" key="2">
    <source>
        <dbReference type="SAM" id="SignalP"/>
    </source>
</evidence>
<accession>A0A4R5UCB5</accession>
<feature type="region of interest" description="Disordered" evidence="1">
    <location>
        <begin position="395"/>
        <end position="414"/>
    </location>
</feature>
<name>A0A4R5UCB5_9GAMM</name>
<evidence type="ECO:0000313" key="4">
    <source>
        <dbReference type="Proteomes" id="UP000295543"/>
    </source>
</evidence>
<reference evidence="3 4" key="1">
    <citation type="submission" date="2019-03" db="EMBL/GenBank/DDBJ databases">
        <title>Luteimonas zhaokaii sp.nov., isolated from the rectal contents of Plateau pika in Yushu, Qinghai Province, China.</title>
        <authorList>
            <person name="Zhang G."/>
        </authorList>
    </citation>
    <scope>NUCLEOTIDE SEQUENCE [LARGE SCALE GENOMIC DNA]</scope>
    <source>
        <strain evidence="3 4">THG-MD21</strain>
    </source>
</reference>
<protein>
    <recommendedName>
        <fullName evidence="5">Thioredoxin domain-containing protein</fullName>
    </recommendedName>
</protein>
<keyword evidence="4" id="KW-1185">Reference proteome</keyword>
<gene>
    <name evidence="3" type="ORF">E2F49_02295</name>
</gene>
<feature type="signal peptide" evidence="2">
    <location>
        <begin position="1"/>
        <end position="20"/>
    </location>
</feature>
<comment type="caution">
    <text evidence="3">The sequence shown here is derived from an EMBL/GenBank/DDBJ whole genome shotgun (WGS) entry which is preliminary data.</text>
</comment>
<dbReference type="OrthoDB" id="6053168at2"/>
<proteinExistence type="predicted"/>
<feature type="chain" id="PRO_5020497193" description="Thioredoxin domain-containing protein" evidence="2">
    <location>
        <begin position="21"/>
        <end position="414"/>
    </location>
</feature>
<dbReference type="EMBL" id="SMTG01000002">
    <property type="protein sequence ID" value="TDK32905.1"/>
    <property type="molecule type" value="Genomic_DNA"/>
</dbReference>
<evidence type="ECO:0000256" key="1">
    <source>
        <dbReference type="SAM" id="MobiDB-lite"/>
    </source>
</evidence>
<dbReference type="AlphaFoldDB" id="A0A4R5UCB5"/>
<dbReference type="Proteomes" id="UP000295543">
    <property type="component" value="Unassembled WGS sequence"/>
</dbReference>
<evidence type="ECO:0008006" key="5">
    <source>
        <dbReference type="Google" id="ProtNLM"/>
    </source>
</evidence>
<dbReference type="RefSeq" id="WP_133392436.1">
    <property type="nucleotide sequence ID" value="NZ_SMTG01000002.1"/>
</dbReference>
<sequence>MRRTRFGLCLALLLAAPATALDDAPATPPFDSAAALDDWLSHNASPLDLMPPYARALFLDSLGFGPQGLHTLPVDILMAELTTKEAADMLRLLLDGDAPFQGLTSEEATRLRAARAEGRLGPPSEDVLRAYRSWQDALQRDHAASDATAAIDRLIAREAASDHDTGEDLRLLQRAAVQRAAEAPDDVRIDNAVALHARLRSRGLAMRTDHRDLQQALLRGGRLEQARAFTESLPDAGLPPVPVLDTARPLPAGAVGIWTIQADDAPVPTLRLDAIDLGTRIVVVSSPGCSFSTAAAAAIPLDPELGPLFAAHATWLIAPTAIAEAAMLRAWNRRHPATQIHIATHAAQWPMDFDTTPQFLVFRDGVLIERFGRWERDGSDRDALHTMLARAGLLRSTSPAPAAGDNPPQTSGRE</sequence>
<keyword evidence="2" id="KW-0732">Signal</keyword>
<evidence type="ECO:0000313" key="3">
    <source>
        <dbReference type="EMBL" id="TDK32905.1"/>
    </source>
</evidence>
<organism evidence="3 4">
    <name type="scientific">Luteimonas terrae</name>
    <dbReference type="NCBI Taxonomy" id="1530191"/>
    <lineage>
        <taxon>Bacteria</taxon>
        <taxon>Pseudomonadati</taxon>
        <taxon>Pseudomonadota</taxon>
        <taxon>Gammaproteobacteria</taxon>
        <taxon>Lysobacterales</taxon>
        <taxon>Lysobacteraceae</taxon>
        <taxon>Luteimonas</taxon>
    </lineage>
</organism>